<sequence length="133" mass="15518">MRQTRDKKVEKMRLELKGMNESEEKMKEKAMEMREWRRRVERIEKGESEKKKVKERLEQVLKRMDLMEKKGVAVFTICVGFEAISVVAVFLGKETSRAEMPGGALVLLMLLISSIFLCSFCVFDEKELFSFGL</sequence>
<name>A0A8X7W3C0_BRACI</name>
<keyword evidence="2" id="KW-1133">Transmembrane helix</keyword>
<feature type="transmembrane region" description="Helical" evidence="2">
    <location>
        <begin position="72"/>
        <end position="92"/>
    </location>
</feature>
<keyword evidence="2" id="KW-0472">Membrane</keyword>
<protein>
    <submittedName>
        <fullName evidence="3">Uncharacterized protein</fullName>
    </submittedName>
</protein>
<organism evidence="3 4">
    <name type="scientific">Brassica carinata</name>
    <name type="common">Ethiopian mustard</name>
    <name type="synonym">Abyssinian cabbage</name>
    <dbReference type="NCBI Taxonomy" id="52824"/>
    <lineage>
        <taxon>Eukaryota</taxon>
        <taxon>Viridiplantae</taxon>
        <taxon>Streptophyta</taxon>
        <taxon>Embryophyta</taxon>
        <taxon>Tracheophyta</taxon>
        <taxon>Spermatophyta</taxon>
        <taxon>Magnoliopsida</taxon>
        <taxon>eudicotyledons</taxon>
        <taxon>Gunneridae</taxon>
        <taxon>Pentapetalae</taxon>
        <taxon>rosids</taxon>
        <taxon>malvids</taxon>
        <taxon>Brassicales</taxon>
        <taxon>Brassicaceae</taxon>
        <taxon>Brassiceae</taxon>
        <taxon>Brassica</taxon>
    </lineage>
</organism>
<accession>A0A8X7W3C0</accession>
<evidence type="ECO:0000256" key="2">
    <source>
        <dbReference type="SAM" id="Phobius"/>
    </source>
</evidence>
<proteinExistence type="predicted"/>
<reference evidence="3 4" key="1">
    <citation type="submission" date="2020-02" db="EMBL/GenBank/DDBJ databases">
        <authorList>
            <person name="Ma Q."/>
            <person name="Huang Y."/>
            <person name="Song X."/>
            <person name="Pei D."/>
        </authorList>
    </citation>
    <scope>NUCLEOTIDE SEQUENCE [LARGE SCALE GENOMIC DNA]</scope>
    <source>
        <strain evidence="3">Sxm20200214</strain>
        <tissue evidence="3">Leaf</tissue>
    </source>
</reference>
<keyword evidence="4" id="KW-1185">Reference proteome</keyword>
<evidence type="ECO:0000313" key="4">
    <source>
        <dbReference type="Proteomes" id="UP000886595"/>
    </source>
</evidence>
<gene>
    <name evidence="3" type="ORF">Bca52824_014893</name>
</gene>
<keyword evidence="2" id="KW-0812">Transmembrane</keyword>
<evidence type="ECO:0000313" key="3">
    <source>
        <dbReference type="EMBL" id="KAG2321680.1"/>
    </source>
</evidence>
<feature type="transmembrane region" description="Helical" evidence="2">
    <location>
        <begin position="104"/>
        <end position="123"/>
    </location>
</feature>
<evidence type="ECO:0000256" key="1">
    <source>
        <dbReference type="SAM" id="Coils"/>
    </source>
</evidence>
<dbReference type="AlphaFoldDB" id="A0A8X7W3C0"/>
<dbReference type="Proteomes" id="UP000886595">
    <property type="component" value="Unassembled WGS sequence"/>
</dbReference>
<feature type="coiled-coil region" evidence="1">
    <location>
        <begin position="9"/>
        <end position="70"/>
    </location>
</feature>
<comment type="caution">
    <text evidence="3">The sequence shown here is derived from an EMBL/GenBank/DDBJ whole genome shotgun (WGS) entry which is preliminary data.</text>
</comment>
<keyword evidence="1" id="KW-0175">Coiled coil</keyword>
<dbReference type="EMBL" id="JAAMPC010000003">
    <property type="protein sequence ID" value="KAG2321680.1"/>
    <property type="molecule type" value="Genomic_DNA"/>
</dbReference>